<reference evidence="1 2" key="1">
    <citation type="submission" date="2016-08" db="EMBL/GenBank/DDBJ databases">
        <authorList>
            <person name="Seilhamer J.J."/>
        </authorList>
    </citation>
    <scope>NUCLEOTIDE SEQUENCE [LARGE SCALE GENOMIC DNA]</scope>
    <source>
        <strain evidence="1 2">DX4</strain>
    </source>
</reference>
<sequence length="62" mass="6965">MKNVHSGFLMIVFLLISFFALSGNQAFFSVQQQKFQTELVLAGKGLKGKQVNFYDKKPVAKP</sequence>
<organism evidence="1 2">
    <name type="scientific">Pedobacter steynii</name>
    <dbReference type="NCBI Taxonomy" id="430522"/>
    <lineage>
        <taxon>Bacteria</taxon>
        <taxon>Pseudomonadati</taxon>
        <taxon>Bacteroidota</taxon>
        <taxon>Sphingobacteriia</taxon>
        <taxon>Sphingobacteriales</taxon>
        <taxon>Sphingobacteriaceae</taxon>
        <taxon>Pedobacter</taxon>
    </lineage>
</organism>
<evidence type="ECO:0000313" key="1">
    <source>
        <dbReference type="EMBL" id="AOM80484.1"/>
    </source>
</evidence>
<dbReference type="AlphaFoldDB" id="A0A1D7QP92"/>
<keyword evidence="2" id="KW-1185">Reference proteome</keyword>
<evidence type="ECO:0000313" key="2">
    <source>
        <dbReference type="Proteomes" id="UP000094313"/>
    </source>
</evidence>
<accession>A0A1D7QP92</accession>
<proteinExistence type="predicted"/>
<dbReference type="Proteomes" id="UP000094313">
    <property type="component" value="Chromosome"/>
</dbReference>
<dbReference type="EMBL" id="CP017141">
    <property type="protein sequence ID" value="AOM80484.1"/>
    <property type="molecule type" value="Genomic_DNA"/>
</dbReference>
<protein>
    <submittedName>
        <fullName evidence="1">Uncharacterized protein</fullName>
    </submittedName>
</protein>
<dbReference type="KEGG" id="psty:BFS30_26995"/>
<name>A0A1D7QP92_9SPHI</name>
<gene>
    <name evidence="1" type="ORF">BFS30_26995</name>
</gene>